<dbReference type="Proteomes" id="UP000256964">
    <property type="component" value="Unassembled WGS sequence"/>
</dbReference>
<gene>
    <name evidence="1" type="ORF">OH76DRAFT_1485215</name>
</gene>
<dbReference type="EMBL" id="KZ857424">
    <property type="protein sequence ID" value="RDX46715.1"/>
    <property type="molecule type" value="Genomic_DNA"/>
</dbReference>
<evidence type="ECO:0000313" key="2">
    <source>
        <dbReference type="Proteomes" id="UP000256964"/>
    </source>
</evidence>
<dbReference type="SUPFAM" id="SSF52047">
    <property type="entry name" value="RNI-like"/>
    <property type="match status" value="1"/>
</dbReference>
<name>A0A371D2H6_9APHY</name>
<accession>A0A371D2H6</accession>
<organism evidence="1 2">
    <name type="scientific">Lentinus brumalis</name>
    <dbReference type="NCBI Taxonomy" id="2498619"/>
    <lineage>
        <taxon>Eukaryota</taxon>
        <taxon>Fungi</taxon>
        <taxon>Dikarya</taxon>
        <taxon>Basidiomycota</taxon>
        <taxon>Agaricomycotina</taxon>
        <taxon>Agaricomycetes</taxon>
        <taxon>Polyporales</taxon>
        <taxon>Polyporaceae</taxon>
        <taxon>Lentinus</taxon>
    </lineage>
</organism>
<proteinExistence type="predicted"/>
<sequence>MAILVWDSARSTAAAMMLSSRRLYHEGGKLLLSHNVDLRTSSQISSFIAFCLAEKASRATYVRDLTLATYPLSPALASSLAELVHKFIGIEKLALIRADLLLRGHEALAEAFTSLTSLEDLSLLKGSTSGDLLITLQSSNLRRLTLSEIVIPRPLRTGVRTFAGVSTLHITYLWMDILIMDPYIRVFPHVSSLSVTYAVIRERHSKYPSHPALGALSGARDTQNVRCINQAAQTSGRGWENLAQLETDLPTAWVLGLSCKVKRLALYIPHDRDLRLLPDVLADVRPEVLELTLAGDEFLKHPVAVTHGLDTLTVTLALGKRDIIDVMKSCVAHVAQCFISSGVRSFRLRLGNEEEWDRESSREHSPPPEWSEEIDIKGWAQEIRHEMPSLEEVEVEVSRHVRAH</sequence>
<evidence type="ECO:0000313" key="1">
    <source>
        <dbReference type="EMBL" id="RDX46715.1"/>
    </source>
</evidence>
<evidence type="ECO:0008006" key="3">
    <source>
        <dbReference type="Google" id="ProtNLM"/>
    </source>
</evidence>
<reference evidence="1 2" key="1">
    <citation type="journal article" date="2018" name="Biotechnol. Biofuels">
        <title>Integrative visual omics of the white-rot fungus Polyporus brumalis exposes the biotechnological potential of its oxidative enzymes for delignifying raw plant biomass.</title>
        <authorList>
            <person name="Miyauchi S."/>
            <person name="Rancon A."/>
            <person name="Drula E."/>
            <person name="Hage H."/>
            <person name="Chaduli D."/>
            <person name="Favel A."/>
            <person name="Grisel S."/>
            <person name="Henrissat B."/>
            <person name="Herpoel-Gimbert I."/>
            <person name="Ruiz-Duenas F.J."/>
            <person name="Chevret D."/>
            <person name="Hainaut M."/>
            <person name="Lin J."/>
            <person name="Wang M."/>
            <person name="Pangilinan J."/>
            <person name="Lipzen A."/>
            <person name="Lesage-Meessen L."/>
            <person name="Navarro D."/>
            <person name="Riley R."/>
            <person name="Grigoriev I.V."/>
            <person name="Zhou S."/>
            <person name="Raouche S."/>
            <person name="Rosso M.N."/>
        </authorList>
    </citation>
    <scope>NUCLEOTIDE SEQUENCE [LARGE SCALE GENOMIC DNA]</scope>
    <source>
        <strain evidence="1 2">BRFM 1820</strain>
    </source>
</reference>
<protein>
    <recommendedName>
        <fullName evidence="3">F-box domain-containing protein</fullName>
    </recommendedName>
</protein>
<dbReference type="OrthoDB" id="2734540at2759"/>
<keyword evidence="2" id="KW-1185">Reference proteome</keyword>
<dbReference type="AlphaFoldDB" id="A0A371D2H6"/>